<evidence type="ECO:0000313" key="2">
    <source>
        <dbReference type="EMBL" id="RIJ20650.1"/>
    </source>
</evidence>
<evidence type="ECO:0000256" key="1">
    <source>
        <dbReference type="SAM" id="MobiDB-lite"/>
    </source>
</evidence>
<feature type="compositionally biased region" description="Basic and acidic residues" evidence="1">
    <location>
        <begin position="1"/>
        <end position="11"/>
    </location>
</feature>
<proteinExistence type="predicted"/>
<dbReference type="AlphaFoldDB" id="A0A399QP62"/>
<dbReference type="EMBL" id="QWGB01000014">
    <property type="protein sequence ID" value="RIJ20650.1"/>
    <property type="molecule type" value="Genomic_DNA"/>
</dbReference>
<gene>
    <name evidence="2" type="ORF">D1224_16245</name>
</gene>
<sequence>MQAPEQKERAARTFGKVGPSVGGSEVTLSAKLKEGQMAKTTKTQSKKKPLTKREQLIQLLDKAEGATVNEMSEALYWLPHTVRAALTRVRAGDRKLEKLPPEEGGRYARYRLEKA</sequence>
<dbReference type="Pfam" id="PF11994">
    <property type="entry name" value="DUF3489"/>
    <property type="match status" value="1"/>
</dbReference>
<dbReference type="Proteomes" id="UP000265431">
    <property type="component" value="Unassembled WGS sequence"/>
</dbReference>
<organism evidence="2 3">
    <name type="scientific">Henriciella barbarensis</name>
    <dbReference type="NCBI Taxonomy" id="86342"/>
    <lineage>
        <taxon>Bacteria</taxon>
        <taxon>Pseudomonadati</taxon>
        <taxon>Pseudomonadota</taxon>
        <taxon>Alphaproteobacteria</taxon>
        <taxon>Hyphomonadales</taxon>
        <taxon>Hyphomonadaceae</taxon>
        <taxon>Henriciella</taxon>
    </lineage>
</organism>
<keyword evidence="3" id="KW-1185">Reference proteome</keyword>
<accession>A0A399QP62</accession>
<name>A0A399QP62_9PROT</name>
<feature type="region of interest" description="Disordered" evidence="1">
    <location>
        <begin position="1"/>
        <end position="25"/>
    </location>
</feature>
<comment type="caution">
    <text evidence="2">The sequence shown here is derived from an EMBL/GenBank/DDBJ whole genome shotgun (WGS) entry which is preliminary data.</text>
</comment>
<protein>
    <submittedName>
        <fullName evidence="2">DUF3489 domain-containing protein</fullName>
    </submittedName>
</protein>
<reference evidence="2 3" key="1">
    <citation type="submission" date="2018-08" db="EMBL/GenBank/DDBJ databases">
        <title>Henriciella mobilis sp. nov., isolated from seawater.</title>
        <authorList>
            <person name="Cheng H."/>
            <person name="Wu Y.-H."/>
            <person name="Xu X.-W."/>
            <person name="Guo L.-L."/>
        </authorList>
    </citation>
    <scope>NUCLEOTIDE SEQUENCE [LARGE SCALE GENOMIC DNA]</scope>
    <source>
        <strain evidence="2 3">CCUG66934</strain>
    </source>
</reference>
<evidence type="ECO:0000313" key="3">
    <source>
        <dbReference type="Proteomes" id="UP000265431"/>
    </source>
</evidence>
<dbReference type="InterPro" id="IPR021880">
    <property type="entry name" value="DUF3489"/>
</dbReference>